<evidence type="ECO:0000313" key="1">
    <source>
        <dbReference type="EMBL" id="ESL04206.1"/>
    </source>
</evidence>
<dbReference type="Proteomes" id="UP000018227">
    <property type="component" value="Unassembled WGS sequence"/>
</dbReference>
<dbReference type="EMBL" id="ACIL03000005">
    <property type="protein sequence ID" value="ESL04206.1"/>
    <property type="molecule type" value="Genomic_DNA"/>
</dbReference>
<accession>V2Y961</accession>
<protein>
    <submittedName>
        <fullName evidence="1">Uncharacterized protein</fullName>
    </submittedName>
</protein>
<keyword evidence="2" id="KW-1185">Reference proteome</keyword>
<gene>
    <name evidence="1" type="ORF">GCWU0000282_000554</name>
</gene>
<dbReference type="HOGENOM" id="CLU_3115913_0_0_9"/>
<evidence type="ECO:0000313" key="2">
    <source>
        <dbReference type="Proteomes" id="UP000018227"/>
    </source>
</evidence>
<name>V2Y961_9FIRM</name>
<reference evidence="1 2" key="1">
    <citation type="submission" date="2013-06" db="EMBL/GenBank/DDBJ databases">
        <authorList>
            <person name="Weinstock G."/>
            <person name="Sodergren E."/>
            <person name="Clifton S."/>
            <person name="Fulton L."/>
            <person name="Fulton B."/>
            <person name="Courtney L."/>
            <person name="Fronick C."/>
            <person name="Harrison M."/>
            <person name="Strong C."/>
            <person name="Farmer C."/>
            <person name="Delahaunty K."/>
            <person name="Markovic C."/>
            <person name="Hall O."/>
            <person name="Minx P."/>
            <person name="Tomlinson C."/>
            <person name="Mitreva M."/>
            <person name="Nelson J."/>
            <person name="Hou S."/>
            <person name="Wollam A."/>
            <person name="Pepin K.H."/>
            <person name="Johnson M."/>
            <person name="Bhonagiri V."/>
            <person name="Nash W.E."/>
            <person name="Warren W."/>
            <person name="Chinwalla A."/>
            <person name="Mardis E.R."/>
            <person name="Wilson R.K."/>
        </authorList>
    </citation>
    <scope>NUCLEOTIDE SEQUENCE [LARGE SCALE GENOMIC DNA]</scope>
    <source>
        <strain evidence="1 2">ATCC 51271</strain>
    </source>
</reference>
<sequence>MSGLRIFLQGLREVKPKQSCIIGCQILLTPTSYNIMQINILFLKGIKNVT</sequence>
<comment type="caution">
    <text evidence="1">The sequence shown here is derived from an EMBL/GenBank/DDBJ whole genome shotgun (WGS) entry which is preliminary data.</text>
</comment>
<dbReference type="AlphaFoldDB" id="V2Y961"/>
<dbReference type="STRING" id="592026.GCWU0000282_000554"/>
<proteinExistence type="predicted"/>
<organism evidence="1 2">
    <name type="scientific">Catonella morbi ATCC 51271</name>
    <dbReference type="NCBI Taxonomy" id="592026"/>
    <lineage>
        <taxon>Bacteria</taxon>
        <taxon>Bacillati</taxon>
        <taxon>Bacillota</taxon>
        <taxon>Clostridia</taxon>
        <taxon>Lachnospirales</taxon>
        <taxon>Lachnospiraceae</taxon>
        <taxon>Catonella</taxon>
    </lineage>
</organism>